<keyword evidence="1" id="KW-0812">Transmembrane</keyword>
<organism evidence="2 3">
    <name type="scientific">Candidatus Nealsonbacteria bacterium RIFOXYB1_FULL_40_15</name>
    <dbReference type="NCBI Taxonomy" id="1801677"/>
    <lineage>
        <taxon>Bacteria</taxon>
        <taxon>Candidatus Nealsoniibacteriota</taxon>
    </lineage>
</organism>
<dbReference type="STRING" id="1801677.A2365_03705"/>
<gene>
    <name evidence="2" type="ORF">A2365_03705</name>
</gene>
<keyword evidence="1" id="KW-1133">Transmembrane helix</keyword>
<comment type="caution">
    <text evidence="2">The sequence shown here is derived from an EMBL/GenBank/DDBJ whole genome shotgun (WGS) entry which is preliminary data.</text>
</comment>
<protein>
    <submittedName>
        <fullName evidence="2">Uncharacterized protein</fullName>
    </submittedName>
</protein>
<reference evidence="2 3" key="1">
    <citation type="journal article" date="2016" name="Nat. Commun.">
        <title>Thousands of microbial genomes shed light on interconnected biogeochemical processes in an aquifer system.</title>
        <authorList>
            <person name="Anantharaman K."/>
            <person name="Brown C.T."/>
            <person name="Hug L.A."/>
            <person name="Sharon I."/>
            <person name="Castelle C.J."/>
            <person name="Probst A.J."/>
            <person name="Thomas B.C."/>
            <person name="Singh A."/>
            <person name="Wilkins M.J."/>
            <person name="Karaoz U."/>
            <person name="Brodie E.L."/>
            <person name="Williams K.H."/>
            <person name="Hubbard S.S."/>
            <person name="Banfield J.F."/>
        </authorList>
    </citation>
    <scope>NUCLEOTIDE SEQUENCE [LARGE SCALE GENOMIC DNA]</scope>
</reference>
<proteinExistence type="predicted"/>
<dbReference type="Proteomes" id="UP000177740">
    <property type="component" value="Unassembled WGS sequence"/>
</dbReference>
<dbReference type="EMBL" id="MHMM01000004">
    <property type="protein sequence ID" value="OGZ27721.1"/>
    <property type="molecule type" value="Genomic_DNA"/>
</dbReference>
<keyword evidence="1" id="KW-0472">Membrane</keyword>
<accession>A0A1G2EQT1</accession>
<dbReference type="AlphaFoldDB" id="A0A1G2EQT1"/>
<evidence type="ECO:0000313" key="3">
    <source>
        <dbReference type="Proteomes" id="UP000177740"/>
    </source>
</evidence>
<evidence type="ECO:0000313" key="2">
    <source>
        <dbReference type="EMBL" id="OGZ27721.1"/>
    </source>
</evidence>
<evidence type="ECO:0000256" key="1">
    <source>
        <dbReference type="SAM" id="Phobius"/>
    </source>
</evidence>
<name>A0A1G2EQT1_9BACT</name>
<sequence length="131" mass="15203">MKKILYLIIFITMGVILVIILFKPSQKEIDMVANLYCVEFQARNDSGLGKPLDILHPRIMTMEEAGSPAGQKFQQIITSRILPLMQAYGWDNQNLNSEVKEIEDLMRKESFRNKVFESLHQKSECHPEYLD</sequence>
<feature type="transmembrane region" description="Helical" evidence="1">
    <location>
        <begin position="6"/>
        <end position="22"/>
    </location>
</feature>